<evidence type="ECO:0000256" key="1">
    <source>
        <dbReference type="ARBA" id="ARBA00012417"/>
    </source>
</evidence>
<dbReference type="SUPFAM" id="SSF47802">
    <property type="entry name" value="DNA polymerase beta, N-terminal domain-like"/>
    <property type="match status" value="1"/>
</dbReference>
<name>F6B415_DESCC</name>
<evidence type="ECO:0000313" key="11">
    <source>
        <dbReference type="Proteomes" id="UP000009226"/>
    </source>
</evidence>
<dbReference type="Gene3D" id="1.10.150.20">
    <property type="entry name" value="5' to 3' exonuclease, C-terminal subdomain"/>
    <property type="match status" value="1"/>
</dbReference>
<dbReference type="EMBL" id="CP002736">
    <property type="protein sequence ID" value="AEF94070.1"/>
    <property type="molecule type" value="Genomic_DNA"/>
</dbReference>
<dbReference type="STRING" id="868595.Desca_1209"/>
<dbReference type="GO" id="GO:0005829">
    <property type="term" value="C:cytosol"/>
    <property type="evidence" value="ECO:0007669"/>
    <property type="project" value="TreeGrafter"/>
</dbReference>
<dbReference type="eggNOG" id="COG1387">
    <property type="taxonomic scope" value="Bacteria"/>
</dbReference>
<dbReference type="SUPFAM" id="SSF81301">
    <property type="entry name" value="Nucleotidyltransferase"/>
    <property type="match status" value="1"/>
</dbReference>
<dbReference type="InterPro" id="IPR047967">
    <property type="entry name" value="PolX_PHP"/>
</dbReference>
<dbReference type="GO" id="GO:0006281">
    <property type="term" value="P:DNA repair"/>
    <property type="evidence" value="ECO:0007669"/>
    <property type="project" value="UniProtKB-KW"/>
</dbReference>
<dbReference type="InterPro" id="IPR016195">
    <property type="entry name" value="Pol/histidinol_Pase-like"/>
</dbReference>
<dbReference type="Pfam" id="PF14791">
    <property type="entry name" value="DNA_pol_B_thumb"/>
    <property type="match status" value="1"/>
</dbReference>
<dbReference type="InterPro" id="IPR002008">
    <property type="entry name" value="DNA_pol_X_beta-like"/>
</dbReference>
<dbReference type="InterPro" id="IPR027421">
    <property type="entry name" value="DNA_pol_lamdba_lyase_dom_sf"/>
</dbReference>
<dbReference type="Gene3D" id="3.30.210.10">
    <property type="entry name" value="DNA polymerase, thumb domain"/>
    <property type="match status" value="1"/>
</dbReference>
<dbReference type="RefSeq" id="WP_013810063.1">
    <property type="nucleotide sequence ID" value="NC_015565.1"/>
</dbReference>
<accession>F6B415</accession>
<sequence length="569" mass="64248">MQNIEVAWIFAELADLLELKGEDFFKVRAYRRAAKTLANLELPLVELNRRGLIGKIPGIGKAIETKIKEILVTGQLAKHQQLLQEIPPGVLEIKRLPGIGPARARVLFEQLGIKDLDELERAVKERRVRNLKGFSAKMEWDILNGIQMIRRRHGRVLLSVARELAQELIEYIRILPGVSQVEVTGSTRRWRETVGDLDLVAAATDPEPLLTALATHPRTKEVIEKQANRIRVFTWWGLSVDLQVVAPEEFIPTLHRNTGSKPHYAKLQELAASQGLVLDHHGIKNEAGEFLKLQGEADIYRSLGMDYIPPELRENRGEVEAAQRGQLPGLLELADIRGDLHIHTTWSDSAMDLADVVQRCQEKGYAYAAITDHSRSLKIANGLDLDRLLEQHTIIREMNKKLEDFTLLTGVEADILPDASLDYPDEVLEQMDVVIASVHSGFKQSRQEITRRITRAIENEHVDIIGHMTGRVLGRREPYDVDVEALLEMAAKTGTILEINASPDRLDLNEEYAKKAKEAGVKLCINTDAHDLRRLDEMIYGVAVARRAWLTKDDVINTLEIAELREVLR</sequence>
<dbReference type="SMART" id="SM00481">
    <property type="entry name" value="POLIIIAc"/>
    <property type="match status" value="1"/>
</dbReference>
<protein>
    <recommendedName>
        <fullName evidence="1">DNA-directed DNA polymerase</fullName>
        <ecNumber evidence="1">2.7.7.7</ecNumber>
    </recommendedName>
</protein>
<dbReference type="EC" id="2.7.7.7" evidence="1"/>
<evidence type="ECO:0000256" key="3">
    <source>
        <dbReference type="ARBA" id="ARBA00022695"/>
    </source>
</evidence>
<dbReference type="InterPro" id="IPR022311">
    <property type="entry name" value="PolX-like"/>
</dbReference>
<dbReference type="CDD" id="cd07436">
    <property type="entry name" value="PHP_PolX"/>
    <property type="match status" value="1"/>
</dbReference>
<evidence type="ECO:0000259" key="9">
    <source>
        <dbReference type="SMART" id="SM00483"/>
    </source>
</evidence>
<dbReference type="eggNOG" id="COG1796">
    <property type="taxonomic scope" value="Bacteria"/>
</dbReference>
<dbReference type="Gene3D" id="1.10.150.110">
    <property type="entry name" value="DNA polymerase beta, N-terminal domain-like"/>
    <property type="match status" value="1"/>
</dbReference>
<dbReference type="InterPro" id="IPR002054">
    <property type="entry name" value="DNA-dir_DNA_pol_X"/>
</dbReference>
<keyword evidence="3" id="KW-0548">Nucleotidyltransferase</keyword>
<feature type="domain" description="DNA-directed DNA polymerase X" evidence="9">
    <location>
        <begin position="1"/>
        <end position="314"/>
    </location>
</feature>
<dbReference type="PANTHER" id="PTHR36928">
    <property type="entry name" value="PHOSPHATASE YCDX-RELATED"/>
    <property type="match status" value="1"/>
</dbReference>
<dbReference type="Gene3D" id="3.20.20.140">
    <property type="entry name" value="Metal-dependent hydrolases"/>
    <property type="match status" value="1"/>
</dbReference>
<evidence type="ECO:0000259" key="8">
    <source>
        <dbReference type="SMART" id="SM00481"/>
    </source>
</evidence>
<evidence type="ECO:0000256" key="4">
    <source>
        <dbReference type="ARBA" id="ARBA00022763"/>
    </source>
</evidence>
<gene>
    <name evidence="10" type="ordered locus">Desca_1209</name>
</gene>
<dbReference type="InterPro" id="IPR050243">
    <property type="entry name" value="PHP_phosphatase"/>
</dbReference>
<dbReference type="SMART" id="SM00483">
    <property type="entry name" value="POLXc"/>
    <property type="match status" value="1"/>
</dbReference>
<evidence type="ECO:0000256" key="6">
    <source>
        <dbReference type="ARBA" id="ARBA00023204"/>
    </source>
</evidence>
<keyword evidence="2" id="KW-0808">Transferase</keyword>
<dbReference type="Pfam" id="PF14520">
    <property type="entry name" value="HHH_5"/>
    <property type="match status" value="1"/>
</dbReference>
<evidence type="ECO:0000256" key="5">
    <source>
        <dbReference type="ARBA" id="ARBA00022932"/>
    </source>
</evidence>
<dbReference type="Pfam" id="PF02811">
    <property type="entry name" value="PHP"/>
    <property type="match status" value="1"/>
</dbReference>
<dbReference type="HOGENOM" id="CLU_017729_1_0_9"/>
<dbReference type="PANTHER" id="PTHR36928:SF1">
    <property type="entry name" value="PHOSPHATASE YCDX-RELATED"/>
    <property type="match status" value="1"/>
</dbReference>
<evidence type="ECO:0000313" key="10">
    <source>
        <dbReference type="EMBL" id="AEF94070.1"/>
    </source>
</evidence>
<dbReference type="InterPro" id="IPR004013">
    <property type="entry name" value="PHP_dom"/>
</dbReference>
<keyword evidence="6" id="KW-0234">DNA repair</keyword>
<dbReference type="GO" id="GO:0042578">
    <property type="term" value="F:phosphoric ester hydrolase activity"/>
    <property type="evidence" value="ECO:0007669"/>
    <property type="project" value="TreeGrafter"/>
</dbReference>
<dbReference type="InterPro" id="IPR029398">
    <property type="entry name" value="PolB_thumb"/>
</dbReference>
<dbReference type="GO" id="GO:0008270">
    <property type="term" value="F:zinc ion binding"/>
    <property type="evidence" value="ECO:0007669"/>
    <property type="project" value="TreeGrafter"/>
</dbReference>
<dbReference type="GO" id="GO:0003677">
    <property type="term" value="F:DNA binding"/>
    <property type="evidence" value="ECO:0007669"/>
    <property type="project" value="InterPro"/>
</dbReference>
<proteinExistence type="predicted"/>
<dbReference type="InterPro" id="IPR043519">
    <property type="entry name" value="NT_sf"/>
</dbReference>
<feature type="domain" description="Polymerase/histidinol phosphatase N-terminal" evidence="8">
    <location>
        <begin position="338"/>
        <end position="417"/>
    </location>
</feature>
<dbReference type="InterPro" id="IPR037160">
    <property type="entry name" value="DNA_Pol_thumb_sf"/>
</dbReference>
<dbReference type="Proteomes" id="UP000009226">
    <property type="component" value="Chromosome"/>
</dbReference>
<dbReference type="SUPFAM" id="SSF158702">
    <property type="entry name" value="Sec63 N-terminal domain-like"/>
    <property type="match status" value="1"/>
</dbReference>
<dbReference type="InterPro" id="IPR010996">
    <property type="entry name" value="HHH_MUS81"/>
</dbReference>
<dbReference type="FunFam" id="3.20.20.140:FF:000047">
    <property type="entry name" value="PHP domain-containing protein"/>
    <property type="match status" value="1"/>
</dbReference>
<dbReference type="InterPro" id="IPR003141">
    <property type="entry name" value="Pol/His_phosphatase_N"/>
</dbReference>
<dbReference type="Pfam" id="PF14716">
    <property type="entry name" value="HHH_8"/>
    <property type="match status" value="1"/>
</dbReference>
<evidence type="ECO:0000256" key="2">
    <source>
        <dbReference type="ARBA" id="ARBA00022679"/>
    </source>
</evidence>
<dbReference type="SUPFAM" id="SSF89550">
    <property type="entry name" value="PHP domain-like"/>
    <property type="match status" value="1"/>
</dbReference>
<evidence type="ECO:0000256" key="7">
    <source>
        <dbReference type="ARBA" id="ARBA00049244"/>
    </source>
</evidence>
<dbReference type="Gene3D" id="3.30.460.10">
    <property type="entry name" value="Beta Polymerase, domain 2"/>
    <property type="match status" value="1"/>
</dbReference>
<dbReference type="AlphaFoldDB" id="F6B415"/>
<keyword evidence="5" id="KW-0239">DNA-directed DNA polymerase</keyword>
<dbReference type="PIRSF" id="PIRSF005047">
    <property type="entry name" value="UCP005047_YshC"/>
    <property type="match status" value="1"/>
</dbReference>
<dbReference type="GO" id="GO:0003887">
    <property type="term" value="F:DNA-directed DNA polymerase activity"/>
    <property type="evidence" value="ECO:0007669"/>
    <property type="project" value="UniProtKB-KW"/>
</dbReference>
<dbReference type="CDD" id="cd00141">
    <property type="entry name" value="NT_POLXc"/>
    <property type="match status" value="1"/>
</dbReference>
<reference evidence="10" key="1">
    <citation type="submission" date="2011-05" db="EMBL/GenBank/DDBJ databases">
        <title>Complete sequence of Desulfotomaculum carboxydivorans CO-1-SRB.</title>
        <authorList>
            <consortium name="US DOE Joint Genome Institute"/>
            <person name="Lucas S."/>
            <person name="Han J."/>
            <person name="Lapidus A."/>
            <person name="Cheng J.-F."/>
            <person name="Goodwin L."/>
            <person name="Pitluck S."/>
            <person name="Peters L."/>
            <person name="Mikhailova N."/>
            <person name="Lu M."/>
            <person name="Han C."/>
            <person name="Tapia R."/>
            <person name="Land M."/>
            <person name="Hauser L."/>
            <person name="Kyrpides N."/>
            <person name="Ivanova N."/>
            <person name="Pagani I."/>
            <person name="Stams A."/>
            <person name="Plugge C."/>
            <person name="Muyzer G."/>
            <person name="Kuever J."/>
            <person name="Parshina S."/>
            <person name="Ivanova A."/>
            <person name="Nazina T."/>
            <person name="Woyke T."/>
        </authorList>
    </citation>
    <scope>NUCLEOTIDE SEQUENCE [LARGE SCALE GENOMIC DNA]</scope>
    <source>
        <strain evidence="10">CO-1-SRB</strain>
    </source>
</reference>
<comment type="catalytic activity">
    <reaction evidence="7">
        <text>DNA(n) + a 2'-deoxyribonucleoside 5'-triphosphate = DNA(n+1) + diphosphate</text>
        <dbReference type="Rhea" id="RHEA:22508"/>
        <dbReference type="Rhea" id="RHEA-COMP:17339"/>
        <dbReference type="Rhea" id="RHEA-COMP:17340"/>
        <dbReference type="ChEBI" id="CHEBI:33019"/>
        <dbReference type="ChEBI" id="CHEBI:61560"/>
        <dbReference type="ChEBI" id="CHEBI:173112"/>
        <dbReference type="EC" id="2.7.7.7"/>
    </reaction>
</comment>
<keyword evidence="4" id="KW-0227">DNA damage</keyword>
<dbReference type="KEGG" id="dca:Desca_1209"/>
<keyword evidence="11" id="KW-1185">Reference proteome</keyword>
<organism evidence="10 11">
    <name type="scientific">Desulfotomaculum nigrificans (strain DSM 14880 / VKM B-2319 / CO-1-SRB)</name>
    <name type="common">Desulfotomaculum carboxydivorans</name>
    <dbReference type="NCBI Taxonomy" id="868595"/>
    <lineage>
        <taxon>Bacteria</taxon>
        <taxon>Bacillati</taxon>
        <taxon>Bacillota</taxon>
        <taxon>Clostridia</taxon>
        <taxon>Eubacteriales</taxon>
        <taxon>Desulfotomaculaceae</taxon>
        <taxon>Desulfotomaculum</taxon>
    </lineage>
</organism>
<dbReference type="PRINTS" id="PR00870">
    <property type="entry name" value="DNAPOLXBETA"/>
</dbReference>
<dbReference type="NCBIfam" id="NF006375">
    <property type="entry name" value="PRK08609.1"/>
    <property type="match status" value="1"/>
</dbReference>